<evidence type="ECO:0000256" key="1">
    <source>
        <dbReference type="ARBA" id="ARBA00008348"/>
    </source>
</evidence>
<sequence length="258" mass="29473">MAKKQRIDKILSNLGYGSRSEIKKYCKQGSVVVNGSEVSNPGTQVDTENDEILFNGEEVIYREYIYLIMQNSVKQEPCDFSHGRFRMNKPDGYISATTDKYDPTVLDLIDLSYLAFEPFPVGRLDKDTEGLLVLTNDGKLSHRVLSPKKHVPKTYYAKIDGVVTEEDVEAFLEGVVLDDGYKTMPSQLNILKSDDESEIELTIHEGKFHQVKRMFESVGKKVVYLKRLSMGNLKLDESLELGEYRELTDEEVKLIEER</sequence>
<protein>
    <recommendedName>
        <fullName evidence="5">Pseudouridine synthase</fullName>
        <ecNumber evidence="5">5.4.99.-</ecNumber>
    </recommendedName>
</protein>
<gene>
    <name evidence="7" type="ordered locus">CDR20291_0376</name>
</gene>
<dbReference type="Gene3D" id="3.10.290.10">
    <property type="entry name" value="RNA-binding S4 domain"/>
    <property type="match status" value="1"/>
</dbReference>
<dbReference type="InterPro" id="IPR000748">
    <property type="entry name" value="PsdUridine_synth_RsuA/RluB/E/F"/>
</dbReference>
<dbReference type="EC" id="5.4.99.-" evidence="5"/>
<dbReference type="KEGG" id="cdl:CDR20291_0376"/>
<dbReference type="PANTHER" id="PTHR47683">
    <property type="entry name" value="PSEUDOURIDINE SYNTHASE FAMILY PROTEIN-RELATED"/>
    <property type="match status" value="1"/>
</dbReference>
<dbReference type="SUPFAM" id="SSF55174">
    <property type="entry name" value="Alpha-L RNA-binding motif"/>
    <property type="match status" value="1"/>
</dbReference>
<dbReference type="Gene3D" id="3.30.70.580">
    <property type="entry name" value="Pseudouridine synthase I, catalytic domain, N-terminal subdomain"/>
    <property type="match status" value="1"/>
</dbReference>
<keyword evidence="3 5" id="KW-0413">Isomerase</keyword>
<dbReference type="GO" id="GO:0003723">
    <property type="term" value="F:RNA binding"/>
    <property type="evidence" value="ECO:0007669"/>
    <property type="project" value="UniProtKB-KW"/>
</dbReference>
<evidence type="ECO:0000259" key="6">
    <source>
        <dbReference type="SMART" id="SM00363"/>
    </source>
</evidence>
<dbReference type="InterPro" id="IPR020103">
    <property type="entry name" value="PsdUridine_synth_cat_dom_sf"/>
</dbReference>
<evidence type="ECO:0000256" key="5">
    <source>
        <dbReference type="RuleBase" id="RU003887"/>
    </source>
</evidence>
<dbReference type="Pfam" id="PF01479">
    <property type="entry name" value="S4"/>
    <property type="match status" value="1"/>
</dbReference>
<dbReference type="CDD" id="cd00165">
    <property type="entry name" value="S4"/>
    <property type="match status" value="1"/>
</dbReference>
<dbReference type="AlphaFoldDB" id="A0A9R0CDD3"/>
<dbReference type="InterPro" id="IPR006145">
    <property type="entry name" value="PsdUridine_synth_RsuA/RluA"/>
</dbReference>
<dbReference type="InterPro" id="IPR036986">
    <property type="entry name" value="S4_RNA-bd_sf"/>
</dbReference>
<evidence type="ECO:0000256" key="3">
    <source>
        <dbReference type="ARBA" id="ARBA00023235"/>
    </source>
</evidence>
<dbReference type="InterPro" id="IPR018496">
    <property type="entry name" value="PsdUridine_synth_RsuA/RluB_CS"/>
</dbReference>
<evidence type="ECO:0000256" key="2">
    <source>
        <dbReference type="ARBA" id="ARBA00022884"/>
    </source>
</evidence>
<dbReference type="GO" id="GO:0005829">
    <property type="term" value="C:cytosol"/>
    <property type="evidence" value="ECO:0007669"/>
    <property type="project" value="UniProtKB-ARBA"/>
</dbReference>
<proteinExistence type="inferred from homology"/>
<reference evidence="7 8" key="1">
    <citation type="journal article" date="2009" name="Genome Biol.">
        <title>Comparative genome and phenotypic analysis of Clostridium difficile 027 strains provides insight into the evolution of a hypervirulent bacterium.</title>
        <authorList>
            <person name="Stabler R.A."/>
            <person name="He M."/>
            <person name="Dawson L."/>
            <person name="Martin M."/>
            <person name="Valiente E."/>
            <person name="Corton C."/>
            <person name="Lawley T.D."/>
            <person name="Sebaihia M."/>
            <person name="Quail M.A."/>
            <person name="Rose G."/>
            <person name="Gerding D.N."/>
            <person name="Gibert M."/>
            <person name="Popoff M.R."/>
            <person name="Parkhill J."/>
            <person name="Dougan G."/>
            <person name="Wren B.W."/>
        </authorList>
    </citation>
    <scope>NUCLEOTIDE SEQUENCE [LARGE SCALE GENOMIC DNA]</scope>
    <source>
        <strain evidence="7 8">R20291</strain>
    </source>
</reference>
<dbReference type="Gene3D" id="3.30.70.1560">
    <property type="entry name" value="Alpha-L RNA-binding motif"/>
    <property type="match status" value="1"/>
</dbReference>
<name>A0A9R0CDD3_CLODR</name>
<dbReference type="InterPro" id="IPR002942">
    <property type="entry name" value="S4_RNA-bd"/>
</dbReference>
<comment type="similarity">
    <text evidence="1 5">Belongs to the pseudouridine synthase RsuA family.</text>
</comment>
<dbReference type="Proteomes" id="UP000002070">
    <property type="component" value="Chromosome"/>
</dbReference>
<dbReference type="GO" id="GO:0000455">
    <property type="term" value="P:enzyme-directed rRNA pseudouridine synthesis"/>
    <property type="evidence" value="ECO:0007669"/>
    <property type="project" value="UniProtKB-ARBA"/>
</dbReference>
<keyword evidence="2 4" id="KW-0694">RNA-binding</keyword>
<dbReference type="PROSITE" id="PS50889">
    <property type="entry name" value="S4"/>
    <property type="match status" value="1"/>
</dbReference>
<accession>A0A9R0CDD3</accession>
<evidence type="ECO:0000313" key="7">
    <source>
        <dbReference type="EMBL" id="CBE02116.1"/>
    </source>
</evidence>
<dbReference type="InterPro" id="IPR050343">
    <property type="entry name" value="RsuA_PseudoU_synthase"/>
</dbReference>
<dbReference type="PANTHER" id="PTHR47683:SF4">
    <property type="entry name" value="PSEUDOURIDINE SYNTHASE"/>
    <property type="match status" value="1"/>
</dbReference>
<dbReference type="EMBL" id="FN545816">
    <property type="protein sequence ID" value="CBE02116.1"/>
    <property type="molecule type" value="Genomic_DNA"/>
</dbReference>
<dbReference type="PROSITE" id="PS01149">
    <property type="entry name" value="PSI_RSU"/>
    <property type="match status" value="1"/>
</dbReference>
<dbReference type="FunFam" id="3.30.70.1560:FF:000001">
    <property type="entry name" value="Pseudouridine synthase"/>
    <property type="match status" value="1"/>
</dbReference>
<evidence type="ECO:0000256" key="4">
    <source>
        <dbReference type="PROSITE-ProRule" id="PRU00182"/>
    </source>
</evidence>
<dbReference type="GO" id="GO:0120159">
    <property type="term" value="F:rRNA pseudouridine synthase activity"/>
    <property type="evidence" value="ECO:0007669"/>
    <property type="project" value="UniProtKB-ARBA"/>
</dbReference>
<dbReference type="InterPro" id="IPR020094">
    <property type="entry name" value="TruA/RsuA/RluB/E/F_N"/>
</dbReference>
<evidence type="ECO:0000313" key="8">
    <source>
        <dbReference type="Proteomes" id="UP000002070"/>
    </source>
</evidence>
<organism evidence="7 8">
    <name type="scientific">Clostridioides difficile (strain R20291)</name>
    <name type="common">Peptoclostridium difficile</name>
    <dbReference type="NCBI Taxonomy" id="645463"/>
    <lineage>
        <taxon>Bacteria</taxon>
        <taxon>Bacillati</taxon>
        <taxon>Bacillota</taxon>
        <taxon>Clostridia</taxon>
        <taxon>Peptostreptococcales</taxon>
        <taxon>Peptostreptococcaceae</taxon>
        <taxon>Clostridioides</taxon>
    </lineage>
</organism>
<dbReference type="InterPro" id="IPR042092">
    <property type="entry name" value="PsdUridine_s_RsuA/RluB/E/F_cat"/>
</dbReference>
<dbReference type="Pfam" id="PF00849">
    <property type="entry name" value="PseudoU_synth_2"/>
    <property type="match status" value="1"/>
</dbReference>
<dbReference type="SMART" id="SM00363">
    <property type="entry name" value="S4"/>
    <property type="match status" value="1"/>
</dbReference>
<dbReference type="NCBIfam" id="TIGR00093">
    <property type="entry name" value="pseudouridine synthase"/>
    <property type="match status" value="1"/>
</dbReference>
<dbReference type="CDD" id="cd02553">
    <property type="entry name" value="PseudoU_synth_RsuA"/>
    <property type="match status" value="1"/>
</dbReference>
<feature type="domain" description="RNA-binding S4" evidence="6">
    <location>
        <begin position="5"/>
        <end position="65"/>
    </location>
</feature>
<dbReference type="SUPFAM" id="SSF55120">
    <property type="entry name" value="Pseudouridine synthase"/>
    <property type="match status" value="1"/>
</dbReference>